<accession>A0A1H8HAL9</accession>
<evidence type="ECO:0000313" key="1">
    <source>
        <dbReference type="EMBL" id="SEN53246.1"/>
    </source>
</evidence>
<proteinExistence type="predicted"/>
<dbReference type="AlphaFoldDB" id="A0A1H8HAL9"/>
<keyword evidence="2" id="KW-1185">Reference proteome</keyword>
<evidence type="ECO:0000313" key="2">
    <source>
        <dbReference type="Proteomes" id="UP000199512"/>
    </source>
</evidence>
<dbReference type="Proteomes" id="UP000199512">
    <property type="component" value="Unassembled WGS sequence"/>
</dbReference>
<reference evidence="1 2" key="1">
    <citation type="submission" date="2016-10" db="EMBL/GenBank/DDBJ databases">
        <authorList>
            <person name="de Groot N.N."/>
        </authorList>
    </citation>
    <scope>NUCLEOTIDE SEQUENCE [LARGE SCALE GENOMIC DNA]</scope>
    <source>
        <strain evidence="1 2">Calf135</strain>
    </source>
</reference>
<dbReference type="EMBL" id="FODF01000005">
    <property type="protein sequence ID" value="SEN53246.1"/>
    <property type="molecule type" value="Genomic_DNA"/>
</dbReference>
<organism evidence="1 2">
    <name type="scientific">Peptostreptococcus russellii</name>
    <dbReference type="NCBI Taxonomy" id="215200"/>
    <lineage>
        <taxon>Bacteria</taxon>
        <taxon>Bacillati</taxon>
        <taxon>Bacillota</taxon>
        <taxon>Clostridia</taxon>
        <taxon>Peptostreptococcales</taxon>
        <taxon>Peptostreptococcaceae</taxon>
        <taxon>Peptostreptococcus</taxon>
    </lineage>
</organism>
<sequence length="39" mass="4123">MLKNAIIKKVVAVVGIVTLTSITTVGALKVLDNNDTLKK</sequence>
<protein>
    <submittedName>
        <fullName evidence="1">Uncharacterized protein</fullName>
    </submittedName>
</protein>
<gene>
    <name evidence="1" type="ORF">SAMN05216454_10572</name>
</gene>
<name>A0A1H8HAL9_9FIRM</name>